<sequence length="201" mass="21213">MSSGQSWIAGAKKFGSELARAGVWNFKLIALGILGVVLMLLGGIFPAVMQPAPAGQEVKPGGQAPASVSRGFEEGLEVKLANLLSQVRGAGAVAVNVTLESGNMQEYAKNVVKETKIVQEKDNAGGIRSTTESKETENILVSRENGIDRPVMVRETKPVIRGVLVIAEGAGDSYVKANLTRAVEASLGIPSYKITVLPQRK</sequence>
<dbReference type="EMBL" id="AFGF01000102">
    <property type="protein sequence ID" value="EGO63623.1"/>
    <property type="molecule type" value="Genomic_DNA"/>
</dbReference>
<evidence type="ECO:0008006" key="4">
    <source>
        <dbReference type="Google" id="ProtNLM"/>
    </source>
</evidence>
<keyword evidence="1" id="KW-0472">Membrane</keyword>
<dbReference type="Proteomes" id="UP000003240">
    <property type="component" value="Unassembled WGS sequence"/>
</dbReference>
<evidence type="ECO:0000313" key="2">
    <source>
        <dbReference type="EMBL" id="EGO63623.1"/>
    </source>
</evidence>
<accession>F7NJX6</accession>
<evidence type="ECO:0000313" key="3">
    <source>
        <dbReference type="Proteomes" id="UP000003240"/>
    </source>
</evidence>
<evidence type="ECO:0000256" key="1">
    <source>
        <dbReference type="SAM" id="Phobius"/>
    </source>
</evidence>
<dbReference type="STRING" id="1009370.ALO_11929"/>
<dbReference type="eggNOG" id="ENOG50330Z5">
    <property type="taxonomic scope" value="Bacteria"/>
</dbReference>
<dbReference type="RefSeq" id="WP_004095879.1">
    <property type="nucleotide sequence ID" value="NZ_AFGF01000102.1"/>
</dbReference>
<proteinExistence type="predicted"/>
<feature type="transmembrane region" description="Helical" evidence="1">
    <location>
        <begin position="28"/>
        <end position="49"/>
    </location>
</feature>
<reference evidence="2 3" key="1">
    <citation type="journal article" date="2011" name="EMBO J.">
        <title>Structural diversity of bacterial flagellar motors.</title>
        <authorList>
            <person name="Chen S."/>
            <person name="Beeby M."/>
            <person name="Murphy G.E."/>
            <person name="Leadbetter J.R."/>
            <person name="Hendrixson D.R."/>
            <person name="Briegel A."/>
            <person name="Li Z."/>
            <person name="Shi J."/>
            <person name="Tocheva E.I."/>
            <person name="Muller A."/>
            <person name="Dobro M.J."/>
            <person name="Jensen G.J."/>
        </authorList>
    </citation>
    <scope>NUCLEOTIDE SEQUENCE [LARGE SCALE GENOMIC DNA]</scope>
    <source>
        <strain evidence="2 3">DSM 6540</strain>
    </source>
</reference>
<dbReference type="AlphaFoldDB" id="F7NJX6"/>
<dbReference type="OrthoDB" id="1634070at2"/>
<name>F7NJX6_9FIRM</name>
<keyword evidence="1" id="KW-1133">Transmembrane helix</keyword>
<keyword evidence="1" id="KW-0812">Transmembrane</keyword>
<comment type="caution">
    <text evidence="2">The sequence shown here is derived from an EMBL/GenBank/DDBJ whole genome shotgun (WGS) entry which is preliminary data.</text>
</comment>
<protein>
    <recommendedName>
        <fullName evidence="4">Stage III sporulation protein AG</fullName>
    </recommendedName>
</protein>
<keyword evidence="3" id="KW-1185">Reference proteome</keyword>
<organism evidence="2 3">
    <name type="scientific">Acetonema longum DSM 6540</name>
    <dbReference type="NCBI Taxonomy" id="1009370"/>
    <lineage>
        <taxon>Bacteria</taxon>
        <taxon>Bacillati</taxon>
        <taxon>Bacillota</taxon>
        <taxon>Negativicutes</taxon>
        <taxon>Acetonemataceae</taxon>
        <taxon>Acetonema</taxon>
    </lineage>
</organism>
<gene>
    <name evidence="2" type="ORF">ALO_11929</name>
</gene>